<gene>
    <name evidence="4" type="ORF">NL53_10315</name>
</gene>
<dbReference type="RefSeq" id="WP_038214797.1">
    <property type="nucleotide sequence ID" value="NZ_JRWM01000016.1"/>
</dbReference>
<name>A0ABR4YC05_9VIBR</name>
<evidence type="ECO:0000313" key="5">
    <source>
        <dbReference type="Proteomes" id="UP000030520"/>
    </source>
</evidence>
<keyword evidence="5" id="KW-1185">Reference proteome</keyword>
<evidence type="ECO:0000256" key="3">
    <source>
        <dbReference type="SAM" id="SignalP"/>
    </source>
</evidence>
<dbReference type="InterPro" id="IPR018635">
    <property type="entry name" value="UPF0319"/>
</dbReference>
<dbReference type="Pfam" id="PF09829">
    <property type="entry name" value="DUF2057"/>
    <property type="match status" value="1"/>
</dbReference>
<reference evidence="4 5" key="1">
    <citation type="submission" date="2014-10" db="EMBL/GenBank/DDBJ databases">
        <title>Genome sequencing of Vibrio variabilis T01.</title>
        <authorList>
            <person name="Chan K.-G."/>
            <person name="Mohamad N.I."/>
        </authorList>
    </citation>
    <scope>NUCLEOTIDE SEQUENCE [LARGE SCALE GENOMIC DNA]</scope>
    <source>
        <strain evidence="4 5">T01</strain>
    </source>
</reference>
<feature type="chain" id="PRO_5046895008" description="DUF2057 domain-containing protein" evidence="3">
    <location>
        <begin position="20"/>
        <end position="211"/>
    </location>
</feature>
<evidence type="ECO:0000256" key="2">
    <source>
        <dbReference type="ARBA" id="ARBA00022729"/>
    </source>
</evidence>
<evidence type="ECO:0000256" key="1">
    <source>
        <dbReference type="ARBA" id="ARBA00008490"/>
    </source>
</evidence>
<accession>A0ABR4YC05</accession>
<protein>
    <recommendedName>
        <fullName evidence="6">DUF2057 domain-containing protein</fullName>
    </recommendedName>
</protein>
<comment type="caution">
    <text evidence="4">The sequence shown here is derived from an EMBL/GenBank/DDBJ whole genome shotgun (WGS) entry which is preliminary data.</text>
</comment>
<comment type="similarity">
    <text evidence="1">Belongs to the UPF0319 family.</text>
</comment>
<dbReference type="EMBL" id="JRWM01000016">
    <property type="protein sequence ID" value="KHA60460.1"/>
    <property type="molecule type" value="Genomic_DNA"/>
</dbReference>
<dbReference type="PANTHER" id="PTHR38108:SF1">
    <property type="entry name" value="UPF0319 PROTEIN YCCT"/>
    <property type="match status" value="1"/>
</dbReference>
<sequence>MKRTVLVFVLSFFSFVSYAGVVELAQGVDIHSVNGEKIKNAEDIQLVNGQNQLVLSFGGKLIESGKKEHYSAPPYVVVATLDSSSKTKIKLNSKRLSTITKNVKSGTDIFEITQKGKDVSTTQEILPPADTFLPYSNIEKLVKEYNQERGLIFESGTIRELQKELDQVQAKPVVDVKAKAESEASLQLKIWYSRATEEERKDFQRWMIEQQ</sequence>
<keyword evidence="2 3" id="KW-0732">Signal</keyword>
<dbReference type="PANTHER" id="PTHR38108">
    <property type="entry name" value="UPF0319 PROTEIN YCCT"/>
    <property type="match status" value="1"/>
</dbReference>
<dbReference type="Proteomes" id="UP000030520">
    <property type="component" value="Unassembled WGS sequence"/>
</dbReference>
<proteinExistence type="inferred from homology"/>
<organism evidence="4 5">
    <name type="scientific">Vibrio variabilis</name>
    <dbReference type="NCBI Taxonomy" id="990271"/>
    <lineage>
        <taxon>Bacteria</taxon>
        <taxon>Pseudomonadati</taxon>
        <taxon>Pseudomonadota</taxon>
        <taxon>Gammaproteobacteria</taxon>
        <taxon>Vibrionales</taxon>
        <taxon>Vibrionaceae</taxon>
        <taxon>Vibrio</taxon>
    </lineage>
</organism>
<evidence type="ECO:0000313" key="4">
    <source>
        <dbReference type="EMBL" id="KHA60460.1"/>
    </source>
</evidence>
<feature type="signal peptide" evidence="3">
    <location>
        <begin position="1"/>
        <end position="19"/>
    </location>
</feature>
<evidence type="ECO:0008006" key="6">
    <source>
        <dbReference type="Google" id="ProtNLM"/>
    </source>
</evidence>